<evidence type="ECO:0000313" key="1">
    <source>
        <dbReference type="EMBL" id="TKB48487.1"/>
    </source>
</evidence>
<evidence type="ECO:0000313" key="2">
    <source>
        <dbReference type="Proteomes" id="UP000305674"/>
    </source>
</evidence>
<accession>A0A4U1BCR0</accession>
<organism evidence="1 2">
    <name type="scientific">Ferrimonas sediminicola</name>
    <dbReference type="NCBI Taxonomy" id="2569538"/>
    <lineage>
        <taxon>Bacteria</taxon>
        <taxon>Pseudomonadati</taxon>
        <taxon>Pseudomonadota</taxon>
        <taxon>Gammaproteobacteria</taxon>
        <taxon>Alteromonadales</taxon>
        <taxon>Ferrimonadaceae</taxon>
        <taxon>Ferrimonas</taxon>
    </lineage>
</organism>
<dbReference type="InterPro" id="IPR036102">
    <property type="entry name" value="OsmC/Ohrsf"/>
</dbReference>
<name>A0A4U1BCR0_9GAMM</name>
<protein>
    <submittedName>
        <fullName evidence="1">OsmC family protein</fullName>
    </submittedName>
</protein>
<proteinExistence type="predicted"/>
<dbReference type="Gene3D" id="3.30.300.20">
    <property type="match status" value="1"/>
</dbReference>
<dbReference type="SUPFAM" id="SSF82784">
    <property type="entry name" value="OsmC-like"/>
    <property type="match status" value="1"/>
</dbReference>
<keyword evidence="2" id="KW-1185">Reference proteome</keyword>
<dbReference type="AlphaFoldDB" id="A0A4U1BCR0"/>
<comment type="caution">
    <text evidence="1">The sequence shown here is derived from an EMBL/GenBank/DDBJ whole genome shotgun (WGS) entry which is preliminary data.</text>
</comment>
<dbReference type="OrthoDB" id="9789573at2"/>
<dbReference type="RefSeq" id="WP_136853598.1">
    <property type="nucleotide sequence ID" value="NZ_SWCI01000007.1"/>
</dbReference>
<reference evidence="1 2" key="1">
    <citation type="submission" date="2019-04" db="EMBL/GenBank/DDBJ databases">
        <authorList>
            <person name="Hwang J.C."/>
        </authorList>
    </citation>
    <scope>NUCLEOTIDE SEQUENCE [LARGE SCALE GENOMIC DNA]</scope>
    <source>
        <strain evidence="1 2">IMCC35001</strain>
    </source>
</reference>
<sequence length="141" mass="15416">MADKIYHVRSSMTEGWKITAQVRKHTLVIDQPSGGDEGANPLETFLFSLAACISTIGKMVAREEKIELRGIEVDVKAVLNPAGLVGKESDDPVGFKSFEIVADIDADLTDEEKMALLDKTCHRCPVHDNILRASLATHQIA</sequence>
<dbReference type="PANTHER" id="PTHR35368">
    <property type="entry name" value="HYDROPEROXIDE REDUCTASE"/>
    <property type="match status" value="1"/>
</dbReference>
<dbReference type="PANTHER" id="PTHR35368:SF1">
    <property type="entry name" value="HYDROPEROXIDE REDUCTASE"/>
    <property type="match status" value="1"/>
</dbReference>
<gene>
    <name evidence="1" type="ORF">FCL40_12310</name>
</gene>
<dbReference type="InterPro" id="IPR003718">
    <property type="entry name" value="OsmC/Ohr_fam"/>
</dbReference>
<dbReference type="InterPro" id="IPR052924">
    <property type="entry name" value="OsmC/Ohr_hydroprdx_reductase"/>
</dbReference>
<dbReference type="EMBL" id="SWCI01000007">
    <property type="protein sequence ID" value="TKB48487.1"/>
    <property type="molecule type" value="Genomic_DNA"/>
</dbReference>
<dbReference type="Proteomes" id="UP000305674">
    <property type="component" value="Unassembled WGS sequence"/>
</dbReference>
<dbReference type="Pfam" id="PF02566">
    <property type="entry name" value="OsmC"/>
    <property type="match status" value="1"/>
</dbReference>
<dbReference type="InterPro" id="IPR015946">
    <property type="entry name" value="KH_dom-like_a/b"/>
</dbReference>